<comment type="caution">
    <text evidence="2">The sequence shown here is derived from an EMBL/GenBank/DDBJ whole genome shotgun (WGS) entry which is preliminary data.</text>
</comment>
<feature type="domain" description="DUF4470" evidence="1">
    <location>
        <begin position="167"/>
        <end position="262"/>
    </location>
</feature>
<dbReference type="Pfam" id="PF14737">
    <property type="entry name" value="DUF4470"/>
    <property type="match status" value="1"/>
</dbReference>
<protein>
    <recommendedName>
        <fullName evidence="1">DUF4470 domain-containing protein</fullName>
    </recommendedName>
</protein>
<dbReference type="EMBL" id="JAGFBS010000009">
    <property type="protein sequence ID" value="KAG6377510.1"/>
    <property type="molecule type" value="Genomic_DNA"/>
</dbReference>
<organism evidence="2 3">
    <name type="scientific">Boletus reticuloceps</name>
    <dbReference type="NCBI Taxonomy" id="495285"/>
    <lineage>
        <taxon>Eukaryota</taxon>
        <taxon>Fungi</taxon>
        <taxon>Dikarya</taxon>
        <taxon>Basidiomycota</taxon>
        <taxon>Agaricomycotina</taxon>
        <taxon>Agaricomycetes</taxon>
        <taxon>Agaricomycetidae</taxon>
        <taxon>Boletales</taxon>
        <taxon>Boletineae</taxon>
        <taxon>Boletaceae</taxon>
        <taxon>Boletoideae</taxon>
        <taxon>Boletus</taxon>
    </lineage>
</organism>
<proteinExistence type="predicted"/>
<name>A0A8I3ACP9_9AGAM</name>
<accession>A0A8I3ACP9</accession>
<dbReference type="InterPro" id="IPR027974">
    <property type="entry name" value="DUF4470"/>
</dbReference>
<gene>
    <name evidence="2" type="ORF">JVT61DRAFT_15318</name>
</gene>
<reference evidence="2" key="1">
    <citation type="submission" date="2021-03" db="EMBL/GenBank/DDBJ databases">
        <title>Evolutionary innovations through gain and loss of genes in the ectomycorrhizal Boletales.</title>
        <authorList>
            <person name="Wu G."/>
            <person name="Miyauchi S."/>
            <person name="Morin E."/>
            <person name="Yang Z.-L."/>
            <person name="Xu J."/>
            <person name="Martin F.M."/>
        </authorList>
    </citation>
    <scope>NUCLEOTIDE SEQUENCE</scope>
    <source>
        <strain evidence="2">BR01</strain>
    </source>
</reference>
<dbReference type="OrthoDB" id="5282002at2759"/>
<keyword evidence="3" id="KW-1185">Reference proteome</keyword>
<dbReference type="Proteomes" id="UP000683000">
    <property type="component" value="Unassembled WGS sequence"/>
</dbReference>
<dbReference type="AlphaFoldDB" id="A0A8I3ACP9"/>
<evidence type="ECO:0000259" key="1">
    <source>
        <dbReference type="Pfam" id="PF14737"/>
    </source>
</evidence>
<sequence>MSSDIRILPPADSGPSFLEGLYSLFTGGWQGMMDNIVDKAPKFPPLEVLPCANVNVEKQAICEKPGKLACSSCKLVSYCSKLLTNRVCRNVKRLIGPLISRVSVNITVRRGHPELRADCKDAIRSSDWKPGWMIEGREPSFIDRTSTSTAEEFASRFQDRLSIGSSLWGNVPAMDIVNLPNNEKDLKTDLSIAFAASGDIRNVVATVNALGSGYSGQLNILLNDLNPCTVSRNIALLLILGTVSDEVIAADIALHFWYSVFLPMEYRLRILSMVSTLLKKSSSSGPIVAPLGLHSTLTCLVSSDIRKLLIENVGPVMTPDQAQIEYKRVRKAPSRADFRDRMYMGLRPSHRLAFLEYRRFGIILPFGALNAHCNVPNPSLFSNGEWLQTDYADPLESWDTDKVFSAGKAHGAQPEDVYGCLYFYLSDQLRAFARHLRQHRVSIHVFNSEACALAQVIPRGKFAEYGVPSTIRFDRIDVSNIMDPNYVGIRSVMDSWGPLLAKTDNAALTGYFMNWVAFAEKGRVADAGQSVLRSTMELMARRNRLRPAANPMLAVYLTMDDLDAFYDNFKAFSKFLKNRGGADVKLQLRTIHRIIPHRLKTAIDAKPDALPEFADDETWYRYTRLINRTWTERYVEFVHDKT</sequence>
<evidence type="ECO:0000313" key="3">
    <source>
        <dbReference type="Proteomes" id="UP000683000"/>
    </source>
</evidence>
<evidence type="ECO:0000313" key="2">
    <source>
        <dbReference type="EMBL" id="KAG6377510.1"/>
    </source>
</evidence>